<feature type="compositionally biased region" description="Low complexity" evidence="1">
    <location>
        <begin position="31"/>
        <end position="54"/>
    </location>
</feature>
<proteinExistence type="predicted"/>
<dbReference type="AlphaFoldDB" id="A0ABD3WLG8"/>
<evidence type="ECO:0000313" key="2">
    <source>
        <dbReference type="EMBL" id="KAL3874794.1"/>
    </source>
</evidence>
<keyword evidence="3" id="KW-1185">Reference proteome</keyword>
<feature type="compositionally biased region" description="Basic and acidic residues" evidence="1">
    <location>
        <begin position="20"/>
        <end position="29"/>
    </location>
</feature>
<sequence>KKQAESIGLMFRKLDYEVTKHRKDPEKEAYQQTSQQQPQFPQPQLQTQSPSNPKSPHHKSLNP</sequence>
<evidence type="ECO:0000313" key="3">
    <source>
        <dbReference type="Proteomes" id="UP001634394"/>
    </source>
</evidence>
<gene>
    <name evidence="2" type="ORF">ACJMK2_037763</name>
</gene>
<comment type="caution">
    <text evidence="2">The sequence shown here is derived from an EMBL/GenBank/DDBJ whole genome shotgun (WGS) entry which is preliminary data.</text>
</comment>
<protein>
    <submittedName>
        <fullName evidence="2">Uncharacterized protein</fullName>
    </submittedName>
</protein>
<feature type="non-terminal residue" evidence="2">
    <location>
        <position position="1"/>
    </location>
</feature>
<feature type="region of interest" description="Disordered" evidence="1">
    <location>
        <begin position="20"/>
        <end position="63"/>
    </location>
</feature>
<organism evidence="2 3">
    <name type="scientific">Sinanodonta woodiana</name>
    <name type="common">Chinese pond mussel</name>
    <name type="synonym">Anodonta woodiana</name>
    <dbReference type="NCBI Taxonomy" id="1069815"/>
    <lineage>
        <taxon>Eukaryota</taxon>
        <taxon>Metazoa</taxon>
        <taxon>Spiralia</taxon>
        <taxon>Lophotrochozoa</taxon>
        <taxon>Mollusca</taxon>
        <taxon>Bivalvia</taxon>
        <taxon>Autobranchia</taxon>
        <taxon>Heteroconchia</taxon>
        <taxon>Palaeoheterodonta</taxon>
        <taxon>Unionida</taxon>
        <taxon>Unionoidea</taxon>
        <taxon>Unionidae</taxon>
        <taxon>Unioninae</taxon>
        <taxon>Sinanodonta</taxon>
    </lineage>
</organism>
<reference evidence="2 3" key="1">
    <citation type="submission" date="2024-11" db="EMBL/GenBank/DDBJ databases">
        <title>Chromosome-level genome assembly of the freshwater bivalve Anodonta woodiana.</title>
        <authorList>
            <person name="Chen X."/>
        </authorList>
    </citation>
    <scope>NUCLEOTIDE SEQUENCE [LARGE SCALE GENOMIC DNA]</scope>
    <source>
        <strain evidence="2">MN2024</strain>
        <tissue evidence="2">Gills</tissue>
    </source>
</reference>
<evidence type="ECO:0000256" key="1">
    <source>
        <dbReference type="SAM" id="MobiDB-lite"/>
    </source>
</evidence>
<name>A0ABD3WLG8_SINWO</name>
<dbReference type="Proteomes" id="UP001634394">
    <property type="component" value="Unassembled WGS sequence"/>
</dbReference>
<accession>A0ABD3WLG8</accession>
<feature type="non-terminal residue" evidence="2">
    <location>
        <position position="63"/>
    </location>
</feature>
<dbReference type="EMBL" id="JBJQND010000006">
    <property type="protein sequence ID" value="KAL3874794.1"/>
    <property type="molecule type" value="Genomic_DNA"/>
</dbReference>